<gene>
    <name evidence="9" type="primary">flgC</name>
    <name evidence="9" type="ORF">MFFC18_32720</name>
</gene>
<feature type="domain" description="Flagellar basal body rod protein N-terminal" evidence="7">
    <location>
        <begin position="8"/>
        <end position="35"/>
    </location>
</feature>
<dbReference type="PROSITE" id="PS00588">
    <property type="entry name" value="FLAGELLA_BB_ROD"/>
    <property type="match status" value="1"/>
</dbReference>
<comment type="subunit">
    <text evidence="5 6">The basal body constitutes a major portion of the flagellar organelle and consists of four rings (L,P,S, and M) mounted on a central rod. The rod consists of about 26 subunits of FlgG in the distal portion, and FlgB, FlgC and FlgF are thought to build up the proximal portion of the rod with about 6 subunits each.</text>
</comment>
<evidence type="ECO:0000313" key="10">
    <source>
        <dbReference type="Proteomes" id="UP000322214"/>
    </source>
</evidence>
<dbReference type="GO" id="GO:0071978">
    <property type="term" value="P:bacterial-type flagellum-dependent swarming motility"/>
    <property type="evidence" value="ECO:0007669"/>
    <property type="project" value="TreeGrafter"/>
</dbReference>
<dbReference type="InterPro" id="IPR010930">
    <property type="entry name" value="Flg_bb/hook_C_dom"/>
</dbReference>
<dbReference type="PANTHER" id="PTHR30435:SF2">
    <property type="entry name" value="FLAGELLAR BASAL-BODY ROD PROTEIN FLGC"/>
    <property type="match status" value="1"/>
</dbReference>
<dbReference type="AlphaFoldDB" id="A0A5B9PAS9"/>
<dbReference type="Proteomes" id="UP000322214">
    <property type="component" value="Chromosome"/>
</dbReference>
<evidence type="ECO:0000259" key="7">
    <source>
        <dbReference type="Pfam" id="PF00460"/>
    </source>
</evidence>
<protein>
    <recommendedName>
        <fullName evidence="3 6">Flagellar basal-body rod protein FlgC</fullName>
    </recommendedName>
</protein>
<dbReference type="EMBL" id="CP042912">
    <property type="protein sequence ID" value="QEG23374.1"/>
    <property type="molecule type" value="Genomic_DNA"/>
</dbReference>
<evidence type="ECO:0000259" key="8">
    <source>
        <dbReference type="Pfam" id="PF06429"/>
    </source>
</evidence>
<name>A0A5B9PAS9_9BACT</name>
<keyword evidence="9" id="KW-0969">Cilium</keyword>
<keyword evidence="9" id="KW-0282">Flagellum</keyword>
<evidence type="ECO:0000256" key="4">
    <source>
        <dbReference type="ARBA" id="ARBA00023143"/>
    </source>
</evidence>
<evidence type="ECO:0000256" key="2">
    <source>
        <dbReference type="ARBA" id="ARBA00009677"/>
    </source>
</evidence>
<dbReference type="GO" id="GO:0030694">
    <property type="term" value="C:bacterial-type flagellum basal body, rod"/>
    <property type="evidence" value="ECO:0007669"/>
    <property type="project" value="UniProtKB-UniRule"/>
</dbReference>
<dbReference type="InterPro" id="IPR001444">
    <property type="entry name" value="Flag_bb_rod_N"/>
</dbReference>
<dbReference type="STRING" id="980251.GCA_001642875_02802"/>
<dbReference type="RefSeq" id="WP_075082135.1">
    <property type="nucleotide sequence ID" value="NZ_CP042912.1"/>
</dbReference>
<keyword evidence="9" id="KW-0966">Cell projection</keyword>
<evidence type="ECO:0000256" key="3">
    <source>
        <dbReference type="ARBA" id="ARBA00017941"/>
    </source>
</evidence>
<evidence type="ECO:0000256" key="5">
    <source>
        <dbReference type="ARBA" id="ARBA00025933"/>
    </source>
</evidence>
<comment type="similarity">
    <text evidence="2">Belongs to the flagella basal body rod proteins family.</text>
</comment>
<dbReference type="NCBIfam" id="TIGR01395">
    <property type="entry name" value="FlgC"/>
    <property type="match status" value="1"/>
</dbReference>
<dbReference type="InterPro" id="IPR019776">
    <property type="entry name" value="Flagellar_basal_body_rod_CS"/>
</dbReference>
<dbReference type="Pfam" id="PF00460">
    <property type="entry name" value="Flg_bb_rod"/>
    <property type="match status" value="1"/>
</dbReference>
<evidence type="ECO:0000256" key="1">
    <source>
        <dbReference type="ARBA" id="ARBA00004117"/>
    </source>
</evidence>
<keyword evidence="4 6" id="KW-0975">Bacterial flagellum</keyword>
<sequence>MSGLFSAMDISASGLAAERLRMETTANNIANANTTKTENGDPYRRKSVVFSSELQKEGRYTLASGFAGVEVVGIESDDTAFPMVHNPGHPHADEDGMVRMPNVKIPTEMVDMITASRSYEANLSSITMFQEMVEQSLRLLQGGS</sequence>
<evidence type="ECO:0000313" key="9">
    <source>
        <dbReference type="EMBL" id="QEG23374.1"/>
    </source>
</evidence>
<keyword evidence="10" id="KW-1185">Reference proteome</keyword>
<comment type="subcellular location">
    <subcellularLocation>
        <location evidence="1 6">Bacterial flagellum basal body</location>
    </subcellularLocation>
</comment>
<dbReference type="KEGG" id="mff:MFFC18_32720"/>
<dbReference type="InterPro" id="IPR006299">
    <property type="entry name" value="FlgC"/>
</dbReference>
<dbReference type="Pfam" id="PF06429">
    <property type="entry name" value="Flg_bbr_C"/>
    <property type="match status" value="1"/>
</dbReference>
<reference evidence="9 10" key="1">
    <citation type="submission" date="2019-08" db="EMBL/GenBank/DDBJ databases">
        <title>Deep-cultivation of Planctomycetes and their phenomic and genomic characterization uncovers novel biology.</title>
        <authorList>
            <person name="Wiegand S."/>
            <person name="Jogler M."/>
            <person name="Boedeker C."/>
            <person name="Pinto D."/>
            <person name="Vollmers J."/>
            <person name="Rivas-Marin E."/>
            <person name="Kohn T."/>
            <person name="Peeters S.H."/>
            <person name="Heuer A."/>
            <person name="Rast P."/>
            <person name="Oberbeckmann S."/>
            <person name="Bunk B."/>
            <person name="Jeske O."/>
            <person name="Meyerdierks A."/>
            <person name="Storesund J.E."/>
            <person name="Kallscheuer N."/>
            <person name="Luecker S."/>
            <person name="Lage O.M."/>
            <person name="Pohl T."/>
            <person name="Merkel B.J."/>
            <person name="Hornburger P."/>
            <person name="Mueller R.-W."/>
            <person name="Bruemmer F."/>
            <person name="Labrenz M."/>
            <person name="Spormann A.M."/>
            <person name="Op den Camp H."/>
            <person name="Overmann J."/>
            <person name="Amann R."/>
            <person name="Jetten M.S.M."/>
            <person name="Mascher T."/>
            <person name="Medema M.H."/>
            <person name="Devos D.P."/>
            <person name="Kaster A.-K."/>
            <person name="Ovreas L."/>
            <person name="Rohde M."/>
            <person name="Galperin M.Y."/>
            <person name="Jogler C."/>
        </authorList>
    </citation>
    <scope>NUCLEOTIDE SEQUENCE [LARGE SCALE GENOMIC DNA]</scope>
    <source>
        <strain evidence="9 10">FC18</strain>
    </source>
</reference>
<dbReference type="OrthoDB" id="9794148at2"/>
<organism evidence="9 10">
    <name type="scientific">Mariniblastus fucicola</name>
    <dbReference type="NCBI Taxonomy" id="980251"/>
    <lineage>
        <taxon>Bacteria</taxon>
        <taxon>Pseudomonadati</taxon>
        <taxon>Planctomycetota</taxon>
        <taxon>Planctomycetia</taxon>
        <taxon>Pirellulales</taxon>
        <taxon>Pirellulaceae</taxon>
        <taxon>Mariniblastus</taxon>
    </lineage>
</organism>
<evidence type="ECO:0000256" key="6">
    <source>
        <dbReference type="RuleBase" id="RU362062"/>
    </source>
</evidence>
<proteinExistence type="inferred from homology"/>
<dbReference type="PANTHER" id="PTHR30435">
    <property type="entry name" value="FLAGELLAR PROTEIN"/>
    <property type="match status" value="1"/>
</dbReference>
<feature type="domain" description="Flagellar basal-body/hook protein C-terminal" evidence="8">
    <location>
        <begin position="95"/>
        <end position="139"/>
    </location>
</feature>
<accession>A0A5B9PAS9</accession>